<dbReference type="Proteomes" id="UP000502298">
    <property type="component" value="Chromosome"/>
</dbReference>
<dbReference type="PANTHER" id="PTHR23402:SF1">
    <property type="entry name" value="PYROGLUTAMYL-PEPTIDASE I"/>
    <property type="match status" value="1"/>
</dbReference>
<dbReference type="GO" id="GO:0016920">
    <property type="term" value="F:pyroglutamyl-peptidase activity"/>
    <property type="evidence" value="ECO:0007669"/>
    <property type="project" value="InterPro"/>
</dbReference>
<dbReference type="PRINTS" id="PR00706">
    <property type="entry name" value="PYROGLUPTASE"/>
</dbReference>
<sequence>MRILVTGFEPFGRDNLNASEQAVEQLAPHIEVDDIDVEVFTRILPVSFERGPRILAHTIAELKPDAVIAVGEAGKRHDISVELFARNVAHARIPDNDGYQACQENLDEVAAVLQSRLPCQEIIAELNVNGISASESVDAGAYVCNAVFRSLLRTFSGPAGFIHVPAVRDSGVARVGAETDSDMGEGLQFSQADLSIADLATALTLVCQVVARNIV</sequence>
<dbReference type="CDD" id="cd00501">
    <property type="entry name" value="Peptidase_C15"/>
    <property type="match status" value="1"/>
</dbReference>
<evidence type="ECO:0000256" key="6">
    <source>
        <dbReference type="ARBA" id="ARBA00022807"/>
    </source>
</evidence>
<dbReference type="RefSeq" id="WP_168917849.1">
    <property type="nucleotide sequence ID" value="NZ_CP050804.1"/>
</dbReference>
<dbReference type="KEGG" id="arca:HC352_04930"/>
<evidence type="ECO:0000313" key="9">
    <source>
        <dbReference type="EMBL" id="QJC21910.1"/>
    </source>
</evidence>
<dbReference type="InterPro" id="IPR036440">
    <property type="entry name" value="Peptidase_C15-like_sf"/>
</dbReference>
<keyword evidence="6" id="KW-0788">Thiol protease</keyword>
<dbReference type="EMBL" id="CP050804">
    <property type="protein sequence ID" value="QJC21910.1"/>
    <property type="molecule type" value="Genomic_DNA"/>
</dbReference>
<dbReference type="Pfam" id="PF01470">
    <property type="entry name" value="Peptidase_C15"/>
    <property type="match status" value="1"/>
</dbReference>
<protein>
    <recommendedName>
        <fullName evidence="2">Pyrrolidone-carboxylate peptidase</fullName>
    </recommendedName>
    <alternativeName>
        <fullName evidence="7">5-oxoprolyl-peptidase</fullName>
    </alternativeName>
    <alternativeName>
        <fullName evidence="8">Pyroglutamyl-peptidase I</fullName>
    </alternativeName>
</protein>
<name>A0A6H2EKU4_9ACTO</name>
<accession>A0A6H2EKU4</accession>
<dbReference type="InterPro" id="IPR016125">
    <property type="entry name" value="Peptidase_C15-like"/>
</dbReference>
<keyword evidence="10" id="KW-1185">Reference proteome</keyword>
<evidence type="ECO:0000256" key="8">
    <source>
        <dbReference type="ARBA" id="ARBA00031559"/>
    </source>
</evidence>
<evidence type="ECO:0000313" key="10">
    <source>
        <dbReference type="Proteomes" id="UP000502298"/>
    </source>
</evidence>
<evidence type="ECO:0000256" key="5">
    <source>
        <dbReference type="ARBA" id="ARBA00022801"/>
    </source>
</evidence>
<comment type="similarity">
    <text evidence="1">Belongs to the peptidase C15 family.</text>
</comment>
<evidence type="ECO:0000256" key="1">
    <source>
        <dbReference type="ARBA" id="ARBA00006641"/>
    </source>
</evidence>
<organism evidence="9 10">
    <name type="scientific">Arcanobacterium buesumense</name>
    <dbReference type="NCBI Taxonomy" id="2722751"/>
    <lineage>
        <taxon>Bacteria</taxon>
        <taxon>Bacillati</taxon>
        <taxon>Actinomycetota</taxon>
        <taxon>Actinomycetes</taxon>
        <taxon>Actinomycetales</taxon>
        <taxon>Actinomycetaceae</taxon>
        <taxon>Arcanobacterium</taxon>
    </lineage>
</organism>
<keyword evidence="4" id="KW-0645">Protease</keyword>
<dbReference type="Gene3D" id="3.40.630.20">
    <property type="entry name" value="Peptidase C15, pyroglutamyl peptidase I-like"/>
    <property type="match status" value="1"/>
</dbReference>
<dbReference type="GO" id="GO:0005829">
    <property type="term" value="C:cytosol"/>
    <property type="evidence" value="ECO:0007669"/>
    <property type="project" value="InterPro"/>
</dbReference>
<evidence type="ECO:0000256" key="4">
    <source>
        <dbReference type="ARBA" id="ARBA00022670"/>
    </source>
</evidence>
<reference evidence="9 10" key="1">
    <citation type="submission" date="2020-03" db="EMBL/GenBank/DDBJ databases">
        <title>Complete genome of Arcanobacterium buesumensis sp. nov. strain 2701.</title>
        <authorList>
            <person name="Borowiak M."/>
            <person name="Alssahen M."/>
            <person name="Laemmler C."/>
            <person name="Malorny B."/>
            <person name="Hassan A."/>
            <person name="Prenger-Berninghoff E."/>
            <person name="Ploetz M."/>
            <person name="Abdulmawjood A."/>
        </authorList>
    </citation>
    <scope>NUCLEOTIDE SEQUENCE [LARGE SCALE GENOMIC DNA]</scope>
    <source>
        <strain evidence="9 10">2701</strain>
    </source>
</reference>
<dbReference type="SUPFAM" id="SSF53182">
    <property type="entry name" value="Pyrrolidone carboxyl peptidase (pyroglutamate aminopeptidase)"/>
    <property type="match status" value="1"/>
</dbReference>
<evidence type="ECO:0000256" key="2">
    <source>
        <dbReference type="ARBA" id="ARBA00019191"/>
    </source>
</evidence>
<evidence type="ECO:0000256" key="3">
    <source>
        <dbReference type="ARBA" id="ARBA00022490"/>
    </source>
</evidence>
<keyword evidence="3" id="KW-0963">Cytoplasm</keyword>
<keyword evidence="5" id="KW-0378">Hydrolase</keyword>
<dbReference type="PANTHER" id="PTHR23402">
    <property type="entry name" value="PROTEASE FAMILY C15 PYROGLUTAMYL-PEPTIDASE I-RELATED"/>
    <property type="match status" value="1"/>
</dbReference>
<gene>
    <name evidence="9" type="ORF">HC352_04930</name>
</gene>
<dbReference type="GO" id="GO:0006508">
    <property type="term" value="P:proteolysis"/>
    <property type="evidence" value="ECO:0007669"/>
    <property type="project" value="UniProtKB-KW"/>
</dbReference>
<evidence type="ECO:0000256" key="7">
    <source>
        <dbReference type="ARBA" id="ARBA00030836"/>
    </source>
</evidence>
<dbReference type="InterPro" id="IPR000816">
    <property type="entry name" value="Peptidase_C15"/>
</dbReference>
<dbReference type="AlphaFoldDB" id="A0A6H2EKU4"/>
<proteinExistence type="inferred from homology"/>